<evidence type="ECO:0000313" key="4">
    <source>
        <dbReference type="Proteomes" id="UP000503251"/>
    </source>
</evidence>
<dbReference type="Proteomes" id="UP000503251">
    <property type="component" value="Chromosome"/>
</dbReference>
<dbReference type="Gene3D" id="1.10.357.10">
    <property type="entry name" value="Tetracycline Repressor, domain 2"/>
    <property type="match status" value="1"/>
</dbReference>
<evidence type="ECO:0000313" key="3">
    <source>
        <dbReference type="Proteomes" id="UP000434052"/>
    </source>
</evidence>
<proteinExistence type="predicted"/>
<dbReference type="RefSeq" id="WP_144305921.1">
    <property type="nucleotide sequence ID" value="NZ_CP039543.1"/>
</dbReference>
<dbReference type="Proteomes" id="UP000434052">
    <property type="component" value="Unassembled WGS sequence"/>
</dbReference>
<dbReference type="EMBL" id="QMIF01000009">
    <property type="protein sequence ID" value="TVM32740.1"/>
    <property type="molecule type" value="Genomic_DNA"/>
</dbReference>
<reference evidence="2 3" key="1">
    <citation type="submission" date="2018-06" db="EMBL/GenBank/DDBJ databases">
        <title>Complete genome of Desulfovibrio marinus P48SEP.</title>
        <authorList>
            <person name="Crispim J.S."/>
            <person name="Vidigal P.M.P."/>
            <person name="Silva L.C.F."/>
            <person name="Araujo L.C."/>
            <person name="Laguardia C.N."/>
            <person name="Dias R.S."/>
            <person name="Sousa M.P."/>
            <person name="Paula S.O."/>
            <person name="Silva C."/>
        </authorList>
    </citation>
    <scope>NUCLEOTIDE SEQUENCE [LARGE SCALE GENOMIC DNA]</scope>
    <source>
        <strain evidence="2 3">P48SEP</strain>
    </source>
</reference>
<dbReference type="SUPFAM" id="SSF46689">
    <property type="entry name" value="Homeodomain-like"/>
    <property type="match status" value="1"/>
</dbReference>
<dbReference type="InterPro" id="IPR009057">
    <property type="entry name" value="Homeodomain-like_sf"/>
</dbReference>
<keyword evidence="4" id="KW-1185">Reference proteome</keyword>
<reference evidence="1 4" key="2">
    <citation type="submission" date="2019-04" db="EMBL/GenBank/DDBJ databases">
        <title>Isolation and culture of sulfate reducing bacteria from the cold seep of the South China Sea.</title>
        <authorList>
            <person name="Sun C."/>
            <person name="Liu R."/>
        </authorList>
    </citation>
    <scope>NUCLEOTIDE SEQUENCE [LARGE SCALE GENOMIC DNA]</scope>
    <source>
        <strain evidence="1 4">CS1</strain>
    </source>
</reference>
<dbReference type="OrthoDB" id="9796019at2"/>
<dbReference type="EMBL" id="CP039543">
    <property type="protein sequence ID" value="QJT09245.1"/>
    <property type="molecule type" value="Genomic_DNA"/>
</dbReference>
<accession>A0A6P1ZF84</accession>
<evidence type="ECO:0000313" key="2">
    <source>
        <dbReference type="EMBL" id="TVM32740.1"/>
    </source>
</evidence>
<organism evidence="2 3">
    <name type="scientific">Oceanidesulfovibrio marinus</name>
    <dbReference type="NCBI Taxonomy" id="370038"/>
    <lineage>
        <taxon>Bacteria</taxon>
        <taxon>Pseudomonadati</taxon>
        <taxon>Thermodesulfobacteriota</taxon>
        <taxon>Desulfovibrionia</taxon>
        <taxon>Desulfovibrionales</taxon>
        <taxon>Desulfovibrionaceae</taxon>
        <taxon>Oceanidesulfovibrio</taxon>
    </lineage>
</organism>
<dbReference type="AlphaFoldDB" id="A0A6P1ZF84"/>
<sequence>MAKIIPISSPHTTKDKLVEATAAVLARDGYNKLRLQTVADEAGVSYGVALRKYGGLRCLVKSLGASPAFWPPASELLGDDTASLSALEPHAQMAAFFKRSLRALLDRPQTLDILAWEAVERNELTKLMEDCRVHTALEFFEHLSGEVPEEDDLSTVVLILAVAIQHLAVRSRNTKSMGGVDLTSDKGWDRVERAIDKLVEGFFTLYSDSSAGG</sequence>
<evidence type="ECO:0000313" key="1">
    <source>
        <dbReference type="EMBL" id="QJT09245.1"/>
    </source>
</evidence>
<gene>
    <name evidence="2" type="ORF">DQK91_13590</name>
    <name evidence="1" type="ORF">E8L03_09975</name>
</gene>
<protein>
    <submittedName>
        <fullName evidence="1">TetR family transcriptional regulator</fullName>
    </submittedName>
    <submittedName>
        <fullName evidence="2">TetR/AcrR family transcriptional regulator</fullName>
    </submittedName>
</protein>
<name>A0A6P1ZF84_9BACT</name>